<evidence type="ECO:0000256" key="10">
    <source>
        <dbReference type="SAM" id="SignalP"/>
    </source>
</evidence>
<organism evidence="13">
    <name type="scientific">Cephus cinctus</name>
    <name type="common">Wheat stem sawfly</name>
    <dbReference type="NCBI Taxonomy" id="211228"/>
    <lineage>
        <taxon>Eukaryota</taxon>
        <taxon>Metazoa</taxon>
        <taxon>Ecdysozoa</taxon>
        <taxon>Arthropoda</taxon>
        <taxon>Hexapoda</taxon>
        <taxon>Insecta</taxon>
        <taxon>Pterygota</taxon>
        <taxon>Neoptera</taxon>
        <taxon>Endopterygota</taxon>
        <taxon>Hymenoptera</taxon>
        <taxon>Cephoidea</taxon>
        <taxon>Cephidae</taxon>
        <taxon>Cephus</taxon>
    </lineage>
</organism>
<evidence type="ECO:0000256" key="1">
    <source>
        <dbReference type="ARBA" id="ARBA00004651"/>
    </source>
</evidence>
<feature type="domain" description="Ionotropic receptor 75a N-terminal" evidence="12">
    <location>
        <begin position="46"/>
        <end position="210"/>
    </location>
</feature>
<feature type="transmembrane region" description="Helical" evidence="9">
    <location>
        <begin position="402"/>
        <end position="422"/>
    </location>
</feature>
<evidence type="ECO:0000256" key="3">
    <source>
        <dbReference type="ARBA" id="ARBA00022475"/>
    </source>
</evidence>
<keyword evidence="3" id="KW-1003">Cell membrane</keyword>
<feature type="signal peptide" evidence="10">
    <location>
        <begin position="1"/>
        <end position="20"/>
    </location>
</feature>
<protein>
    <submittedName>
        <fullName evidence="13">Ionotropic receptor 5</fullName>
    </submittedName>
    <submittedName>
        <fullName evidence="15">Probable glutamate receptor isoform X1</fullName>
    </submittedName>
</protein>
<dbReference type="OrthoDB" id="6117597at2759"/>
<evidence type="ECO:0000256" key="8">
    <source>
        <dbReference type="ARBA" id="ARBA00023180"/>
    </source>
</evidence>
<evidence type="ECO:0000313" key="15">
    <source>
        <dbReference type="RefSeq" id="XP_015595977.1"/>
    </source>
</evidence>
<evidence type="ECO:0000313" key="13">
    <source>
        <dbReference type="EMBL" id="ARN17851.1"/>
    </source>
</evidence>
<dbReference type="InterPro" id="IPR057074">
    <property type="entry name" value="IR75A_N"/>
</dbReference>
<dbReference type="RefSeq" id="XP_015595977.1">
    <property type="nucleotide sequence ID" value="XM_015740491.2"/>
</dbReference>
<evidence type="ECO:0000313" key="14">
    <source>
        <dbReference type="Proteomes" id="UP000694920"/>
    </source>
</evidence>
<dbReference type="Gene3D" id="3.40.190.10">
    <property type="entry name" value="Periplasmic binding protein-like II"/>
    <property type="match status" value="1"/>
</dbReference>
<dbReference type="SUPFAM" id="SSF53850">
    <property type="entry name" value="Periplasmic binding protein-like II"/>
    <property type="match status" value="1"/>
</dbReference>
<dbReference type="Gene3D" id="1.10.287.70">
    <property type="match status" value="1"/>
</dbReference>
<keyword evidence="8" id="KW-0325">Glycoprotein</keyword>
<evidence type="ECO:0000256" key="5">
    <source>
        <dbReference type="ARBA" id="ARBA00022989"/>
    </source>
</evidence>
<comment type="similarity">
    <text evidence="2">Belongs to the glutamate-gated ion channel (TC 1.A.10.1) family.</text>
</comment>
<feature type="transmembrane region" description="Helical" evidence="9">
    <location>
        <begin position="594"/>
        <end position="618"/>
    </location>
</feature>
<keyword evidence="5 9" id="KW-1133">Transmembrane helix</keyword>
<evidence type="ECO:0000256" key="6">
    <source>
        <dbReference type="ARBA" id="ARBA00023136"/>
    </source>
</evidence>
<reference evidence="15" key="2">
    <citation type="submission" date="2025-04" db="UniProtKB">
        <authorList>
            <consortium name="RefSeq"/>
        </authorList>
    </citation>
    <scope>IDENTIFICATION</scope>
</reference>
<dbReference type="PANTHER" id="PTHR42643">
    <property type="entry name" value="IONOTROPIC RECEPTOR 20A-RELATED"/>
    <property type="match status" value="1"/>
</dbReference>
<proteinExistence type="evidence at transcript level"/>
<keyword evidence="4 9" id="KW-0812">Transmembrane</keyword>
<dbReference type="InterPro" id="IPR052192">
    <property type="entry name" value="Insect_Ionotropic_Sensory_Rcpt"/>
</dbReference>
<evidence type="ECO:0000256" key="2">
    <source>
        <dbReference type="ARBA" id="ARBA00008685"/>
    </source>
</evidence>
<feature type="domain" description="Ionotropic glutamate receptor C-terminal" evidence="11">
    <location>
        <begin position="333"/>
        <end position="527"/>
    </location>
</feature>
<dbReference type="GeneID" id="107268096"/>
<gene>
    <name evidence="13" type="primary">IR5</name>
    <name evidence="15" type="synonym">LOC107268096</name>
</gene>
<comment type="subcellular location">
    <subcellularLocation>
        <location evidence="1">Cell membrane</location>
        <topology evidence="1">Multi-pass membrane protein</topology>
    </subcellularLocation>
</comment>
<evidence type="ECO:0000256" key="4">
    <source>
        <dbReference type="ARBA" id="ARBA00022692"/>
    </source>
</evidence>
<dbReference type="InterPro" id="IPR001320">
    <property type="entry name" value="Iontro_rcpt_C"/>
</dbReference>
<evidence type="ECO:0000256" key="9">
    <source>
        <dbReference type="SAM" id="Phobius"/>
    </source>
</evidence>
<evidence type="ECO:0000259" key="11">
    <source>
        <dbReference type="Pfam" id="PF00060"/>
    </source>
</evidence>
<dbReference type="Pfam" id="PF00060">
    <property type="entry name" value="Lig_chan"/>
    <property type="match status" value="1"/>
</dbReference>
<keyword evidence="6 9" id="KW-0472">Membrane</keyword>
<feature type="transmembrane region" description="Helical" evidence="9">
    <location>
        <begin position="334"/>
        <end position="353"/>
    </location>
</feature>
<reference evidence="13" key="1">
    <citation type="submission" date="2016-07" db="EMBL/GenBank/DDBJ databases">
        <title>Olfactory-related genes from the wheat stem sawfly, an agronomic pest and primitive hymenopteran.</title>
        <authorList>
            <person name="Gress J.C."/>
            <person name="Carey C.C."/>
            <person name="Dykgreve T.A."/>
            <person name="Walden K.O."/>
            <person name="Robertson H.M."/>
            <person name="Mazurie A."/>
            <person name="Wanner K.W."/>
        </authorList>
    </citation>
    <scope>NUCLEOTIDE SEQUENCE</scope>
</reference>
<dbReference type="PANTHER" id="PTHR42643:SF33">
    <property type="entry name" value="GLUTAMATE RECEPTOR 2-LIKE PROTEIN"/>
    <property type="match status" value="1"/>
</dbReference>
<evidence type="ECO:0000259" key="12">
    <source>
        <dbReference type="Pfam" id="PF24576"/>
    </source>
</evidence>
<dbReference type="Proteomes" id="UP000694920">
    <property type="component" value="Unplaced"/>
</dbReference>
<feature type="chain" id="PRO_5044567050" evidence="10">
    <location>
        <begin position="21"/>
        <end position="634"/>
    </location>
</feature>
<accession>A0A1W6L166</accession>
<dbReference type="KEGG" id="ccin:107268096"/>
<dbReference type="AlphaFoldDB" id="A0A1W6L166"/>
<name>A0A1W6L166_CEPCN</name>
<sequence>MISVLLGVLIINACLPVSSGMDGTLLKFLVDASILFAPTRMTAFLCIDQNDALHLLRAMSNAHLSYDIRISNHNLDMRVSRENRHYVSFLLDLNCPEAITILRQANESALFVGPLKWLILQDLKDRKKQNDSYLDSVFGNLAIFPDSELVLAQRLDKNSTRLLSPYRPSPYHKLIIEEIGLWDLQNGVTLLNHDVSSRRRRNLANTPLKSCLVVTDPDTINHLTDYQDKHSDTITKTNYPWIMHLVRMMNATVTFSIANTWGYRSKNGSWSGMIGQLARGEIDIGGTATFFTAERIGVVQYISLYTPTRAKFIFRQPPLSFVSNVFTLPFRRSVWIAIGVFMILIFCLLHLTLKWEWFNTSAEERVRRHWSGNVYQPTMSDNLLILVGAVSQQGSSYEARAIPARIIILMLLVATLSLYASYTANIVALLQSTTDSITTLDDLLHSPLKIGVHDIVYNRYYFESFQDPIRKTIYEQKVAPKGRKSAWMNLEEGVSRLRQGLFAFHGELGSVYKIVQETFNEDEKCGFQEIDYLNVLDPLIAIQKESPYLEIIRIGALKIHENGLQTREIRRLYTKKPVCHKHASFVSVGLTECYAAFITLSYGTLIAFTIFILEIIWYKRGIVEDVVQPFDYVK</sequence>
<dbReference type="GO" id="GO:0005886">
    <property type="term" value="C:plasma membrane"/>
    <property type="evidence" value="ECO:0007669"/>
    <property type="project" value="UniProtKB-SubCell"/>
</dbReference>
<keyword evidence="10" id="KW-0732">Signal</keyword>
<dbReference type="GO" id="GO:0050906">
    <property type="term" value="P:detection of stimulus involved in sensory perception"/>
    <property type="evidence" value="ECO:0007669"/>
    <property type="project" value="UniProtKB-ARBA"/>
</dbReference>
<dbReference type="Pfam" id="PF24576">
    <property type="entry name" value="IR75A_N"/>
    <property type="match status" value="1"/>
</dbReference>
<evidence type="ECO:0000256" key="7">
    <source>
        <dbReference type="ARBA" id="ARBA00023170"/>
    </source>
</evidence>
<keyword evidence="14" id="KW-1185">Reference proteome</keyword>
<keyword evidence="7 13" id="KW-0675">Receptor</keyword>
<dbReference type="EMBL" id="KX609444">
    <property type="protein sequence ID" value="ARN17851.1"/>
    <property type="molecule type" value="mRNA"/>
</dbReference>
<dbReference type="GO" id="GO:0015276">
    <property type="term" value="F:ligand-gated monoatomic ion channel activity"/>
    <property type="evidence" value="ECO:0007669"/>
    <property type="project" value="InterPro"/>
</dbReference>